<feature type="domain" description="Pseudouridine synthase II N-terminal" evidence="6">
    <location>
        <begin position="34"/>
        <end position="182"/>
    </location>
</feature>
<dbReference type="InterPro" id="IPR015240">
    <property type="entry name" value="tRNA_sdUridine_synth_fam1_C"/>
</dbReference>
<dbReference type="InterPro" id="IPR015947">
    <property type="entry name" value="PUA-like_sf"/>
</dbReference>
<evidence type="ECO:0000259" key="8">
    <source>
        <dbReference type="Pfam" id="PF16198"/>
    </source>
</evidence>
<dbReference type="PANTHER" id="PTHR13767:SF2">
    <property type="entry name" value="PSEUDOURIDYLATE SYNTHASE TRUB1"/>
    <property type="match status" value="1"/>
</dbReference>
<evidence type="ECO:0000259" key="7">
    <source>
        <dbReference type="Pfam" id="PF09157"/>
    </source>
</evidence>
<dbReference type="Pfam" id="PF01509">
    <property type="entry name" value="TruB_N"/>
    <property type="match status" value="1"/>
</dbReference>
<dbReference type="Pfam" id="PF16198">
    <property type="entry name" value="TruB_C_2"/>
    <property type="match status" value="1"/>
</dbReference>
<dbReference type="RefSeq" id="WP_022968890.1">
    <property type="nucleotide sequence ID" value="NZ_ATVD01000002.1"/>
</dbReference>
<dbReference type="InterPro" id="IPR002501">
    <property type="entry name" value="PsdUridine_synth_N"/>
</dbReference>
<dbReference type="STRING" id="1121015.GCA_000420545_01251"/>
<comment type="similarity">
    <text evidence="2 5">Belongs to the pseudouridine synthase TruB family. Type 1 subfamily.</text>
</comment>
<dbReference type="CDD" id="cd21152">
    <property type="entry name" value="PUA_TruB_bacterial"/>
    <property type="match status" value="1"/>
</dbReference>
<feature type="active site" description="Nucleophile" evidence="5">
    <location>
        <position position="49"/>
    </location>
</feature>
<dbReference type="GO" id="GO:1990481">
    <property type="term" value="P:mRNA pseudouridine synthesis"/>
    <property type="evidence" value="ECO:0007669"/>
    <property type="project" value="TreeGrafter"/>
</dbReference>
<dbReference type="EMBL" id="AVCI01000001">
    <property type="protein sequence ID" value="KFN44719.1"/>
    <property type="molecule type" value="Genomic_DNA"/>
</dbReference>
<gene>
    <name evidence="5" type="primary">truB</name>
    <name evidence="9" type="ORF">N789_01525</name>
</gene>
<evidence type="ECO:0000256" key="2">
    <source>
        <dbReference type="ARBA" id="ARBA00005642"/>
    </source>
</evidence>
<reference evidence="9 10" key="1">
    <citation type="submission" date="2013-09" db="EMBL/GenBank/DDBJ databases">
        <title>Genome sequencing of Arenimonas oryziterrae.</title>
        <authorList>
            <person name="Chen F."/>
            <person name="Wang G."/>
        </authorList>
    </citation>
    <scope>NUCLEOTIDE SEQUENCE [LARGE SCALE GENOMIC DNA]</scope>
    <source>
        <strain evidence="9 10">YC6267</strain>
    </source>
</reference>
<feature type="domain" description="tRNA pseudouridine synthase II TruB subfamily 1 C-terminal" evidence="7">
    <location>
        <begin position="249"/>
        <end position="303"/>
    </location>
</feature>
<dbReference type="Pfam" id="PF09157">
    <property type="entry name" value="TruB-C_2"/>
    <property type="match status" value="1"/>
</dbReference>
<dbReference type="GO" id="GO:0003723">
    <property type="term" value="F:RNA binding"/>
    <property type="evidence" value="ECO:0007669"/>
    <property type="project" value="InterPro"/>
</dbReference>
<sequence>MNKLPRTVFRSLDGILLLDKPAGISSNQALQRVRHLFRAEKAGHTGSLDPLATGLLPVCFGEATKIAGHLLGNHKAYETMARLGATTDTDDADGSVLRERAIPALSREGVERLLLPLQGRIRQRPPIYSALKQGGEPLYAKARRGEIIEVAEREVLVDAIELMDLADTTLRLRITCGSGTYVRSLVRDLGEALGCGAHVTELRRLWVDPFRDRPMHTLESLRELAGQGEDVLDGCLLPVEAGLSQWRRLVLDADQARRLGQGQLLRLHEPVPAGDVNVTDAQGRSLGLAEVDADGQLRPKRLFRWAAQV</sequence>
<evidence type="ECO:0000256" key="1">
    <source>
        <dbReference type="ARBA" id="ARBA00000385"/>
    </source>
</evidence>
<dbReference type="PANTHER" id="PTHR13767">
    <property type="entry name" value="TRNA-PSEUDOURIDINE SYNTHASE"/>
    <property type="match status" value="1"/>
</dbReference>
<evidence type="ECO:0000256" key="3">
    <source>
        <dbReference type="ARBA" id="ARBA00022694"/>
    </source>
</evidence>
<comment type="function">
    <text evidence="5">Responsible for synthesis of pseudouridine from uracil-55 in the psi GC loop of transfer RNAs.</text>
</comment>
<dbReference type="SUPFAM" id="SSF55120">
    <property type="entry name" value="Pseudouridine synthase"/>
    <property type="match status" value="1"/>
</dbReference>
<dbReference type="NCBIfam" id="TIGR00431">
    <property type="entry name" value="TruB"/>
    <property type="match status" value="1"/>
</dbReference>
<comment type="caution">
    <text evidence="9">The sequence shown here is derived from an EMBL/GenBank/DDBJ whole genome shotgun (WGS) entry which is preliminary data.</text>
</comment>
<organism evidence="9 10">
    <name type="scientific">Arenimonas oryziterrae DSM 21050 = YC6267</name>
    <dbReference type="NCBI Taxonomy" id="1121015"/>
    <lineage>
        <taxon>Bacteria</taxon>
        <taxon>Pseudomonadati</taxon>
        <taxon>Pseudomonadota</taxon>
        <taxon>Gammaproteobacteria</taxon>
        <taxon>Lysobacterales</taxon>
        <taxon>Lysobacteraceae</taxon>
        <taxon>Arenimonas</taxon>
    </lineage>
</organism>
<dbReference type="eggNOG" id="COG0130">
    <property type="taxonomic scope" value="Bacteria"/>
</dbReference>
<accession>A0A091B1D9</accession>
<dbReference type="InterPro" id="IPR014780">
    <property type="entry name" value="tRNA_psdUridine_synth_TruB"/>
</dbReference>
<name>A0A091B1D9_9GAMM</name>
<dbReference type="Gene3D" id="2.30.130.10">
    <property type="entry name" value="PUA domain"/>
    <property type="match status" value="1"/>
</dbReference>
<dbReference type="Gene3D" id="3.30.2350.10">
    <property type="entry name" value="Pseudouridine synthase"/>
    <property type="match status" value="1"/>
</dbReference>
<dbReference type="PATRIC" id="fig|1121015.4.peg.303"/>
<evidence type="ECO:0000259" key="6">
    <source>
        <dbReference type="Pfam" id="PF01509"/>
    </source>
</evidence>
<comment type="catalytic activity">
    <reaction evidence="1 5">
        <text>uridine(55) in tRNA = pseudouridine(55) in tRNA</text>
        <dbReference type="Rhea" id="RHEA:42532"/>
        <dbReference type="Rhea" id="RHEA-COMP:10101"/>
        <dbReference type="Rhea" id="RHEA-COMP:10102"/>
        <dbReference type="ChEBI" id="CHEBI:65314"/>
        <dbReference type="ChEBI" id="CHEBI:65315"/>
        <dbReference type="EC" id="5.4.99.25"/>
    </reaction>
</comment>
<dbReference type="InterPro" id="IPR036974">
    <property type="entry name" value="PUA_sf"/>
</dbReference>
<evidence type="ECO:0000313" key="10">
    <source>
        <dbReference type="Proteomes" id="UP000029385"/>
    </source>
</evidence>
<dbReference type="Proteomes" id="UP000029385">
    <property type="component" value="Unassembled WGS sequence"/>
</dbReference>
<evidence type="ECO:0000313" key="9">
    <source>
        <dbReference type="EMBL" id="KFN44719.1"/>
    </source>
</evidence>
<dbReference type="HAMAP" id="MF_01080">
    <property type="entry name" value="TruB_bact"/>
    <property type="match status" value="1"/>
</dbReference>
<dbReference type="InterPro" id="IPR020103">
    <property type="entry name" value="PsdUridine_synth_cat_dom_sf"/>
</dbReference>
<dbReference type="AlphaFoldDB" id="A0A091B1D9"/>
<dbReference type="CDD" id="cd02573">
    <property type="entry name" value="PseudoU_synth_EcTruB"/>
    <property type="match status" value="1"/>
</dbReference>
<evidence type="ECO:0000256" key="5">
    <source>
        <dbReference type="HAMAP-Rule" id="MF_01080"/>
    </source>
</evidence>
<keyword evidence="10" id="KW-1185">Reference proteome</keyword>
<evidence type="ECO:0000256" key="4">
    <source>
        <dbReference type="ARBA" id="ARBA00023235"/>
    </source>
</evidence>
<feature type="domain" description="tRNA pseudouridylate synthase B C-terminal" evidence="8">
    <location>
        <begin position="183"/>
        <end position="243"/>
    </location>
</feature>
<protein>
    <recommendedName>
        <fullName evidence="5">tRNA pseudouridine synthase B</fullName>
        <ecNumber evidence="5">5.4.99.25</ecNumber>
    </recommendedName>
    <alternativeName>
        <fullName evidence="5">tRNA pseudouridine(55) synthase</fullName>
        <shortName evidence="5">Psi55 synthase</shortName>
    </alternativeName>
    <alternativeName>
        <fullName evidence="5">tRNA pseudouridylate synthase</fullName>
    </alternativeName>
    <alternativeName>
        <fullName evidence="5">tRNA-uridine isomerase</fullName>
    </alternativeName>
</protein>
<dbReference type="GO" id="GO:0160148">
    <property type="term" value="F:tRNA pseudouridine(55) synthase activity"/>
    <property type="evidence" value="ECO:0007669"/>
    <property type="project" value="UniProtKB-EC"/>
</dbReference>
<keyword evidence="4 5" id="KW-0413">Isomerase</keyword>
<dbReference type="SUPFAM" id="SSF88697">
    <property type="entry name" value="PUA domain-like"/>
    <property type="match status" value="1"/>
</dbReference>
<dbReference type="GO" id="GO:0031119">
    <property type="term" value="P:tRNA pseudouridine synthesis"/>
    <property type="evidence" value="ECO:0007669"/>
    <property type="project" value="UniProtKB-UniRule"/>
</dbReference>
<dbReference type="InterPro" id="IPR032819">
    <property type="entry name" value="TruB_C"/>
</dbReference>
<keyword evidence="3 5" id="KW-0819">tRNA processing</keyword>
<dbReference type="OrthoDB" id="9802309at2"/>
<dbReference type="EC" id="5.4.99.25" evidence="5"/>
<proteinExistence type="inferred from homology"/>